<keyword evidence="9 14" id="KW-0560">Oxidoreductase</keyword>
<dbReference type="GO" id="GO:0005789">
    <property type="term" value="C:endoplasmic reticulum membrane"/>
    <property type="evidence" value="ECO:0007669"/>
    <property type="project" value="UniProtKB-SubCell"/>
</dbReference>
<evidence type="ECO:0000256" key="4">
    <source>
        <dbReference type="ARBA" id="ARBA00010617"/>
    </source>
</evidence>
<dbReference type="GO" id="GO:0004497">
    <property type="term" value="F:monooxygenase activity"/>
    <property type="evidence" value="ECO:0007669"/>
    <property type="project" value="UniProtKB-KW"/>
</dbReference>
<dbReference type="Pfam" id="PF00067">
    <property type="entry name" value="p450"/>
    <property type="match status" value="1"/>
</dbReference>
<dbReference type="InterPro" id="IPR002401">
    <property type="entry name" value="Cyt_P450_E_grp-I"/>
</dbReference>
<keyword evidence="12 15" id="KW-0472">Membrane</keyword>
<feature type="transmembrane region" description="Helical" evidence="15">
    <location>
        <begin position="6"/>
        <end position="27"/>
    </location>
</feature>
<sequence length="517" mass="59797">MKFLFYYIFCGFLSAILILLILIAIYCKRINGYWKRKGVYAVNPTLFFGNAKDVILQKKPLGVDIKEFYDNLKKNGQSFGGYYFLMQPTFVVSDLNLIKRIMVTDFEHFTDRPLHIDEDDNRMTGYLPTLKGEKWRALRMKLSSAFTSLKCKMMFETLPETYSDTLSQVIAGEMQSHNAVNIHYVLSKLNMDVIASCAFGFECNTLKNGNSELREYLLNFVHNQSLKGSIMHLLQFVFPDIFKIIKIKTRNDKMFDFFTKLVTDIVKYREENKVLRKDFVNILLNLRKDYKQSVNYCSGKSKEEVKEGLSIQELIAQCFVFLLGGFEAPTSITSFCIYELSRKPKLQQKVREEILKVLKKYNGKVSYDALAEMKFTDQCIYESFRMYPPVMIHARVCTKEYRVPNSTVVINEGTTLFVPTYGLHMDPNHFPAPEVFDPDRFSEYSDGVSDAWIPFGSGPRTCIAYRFGLLQAKYGLVTLLKQYKFSVHPSTKTPITFDCKNFLLFPSSPIMVIAEKI</sequence>
<reference evidence="16 17" key="1">
    <citation type="journal article" date="2024" name="Insects">
        <title>An Improved Chromosome-Level Genome Assembly of the Firefly Pyrocoelia pectoralis.</title>
        <authorList>
            <person name="Fu X."/>
            <person name="Meyer-Rochow V.B."/>
            <person name="Ballantyne L."/>
            <person name="Zhu X."/>
        </authorList>
    </citation>
    <scope>NUCLEOTIDE SEQUENCE [LARGE SCALE GENOMIC DNA]</scope>
    <source>
        <strain evidence="16">XCY_ONT2</strain>
    </source>
</reference>
<dbReference type="FunFam" id="1.10.630.10:FF:000042">
    <property type="entry name" value="Cytochrome P450"/>
    <property type="match status" value="1"/>
</dbReference>
<evidence type="ECO:0000256" key="1">
    <source>
        <dbReference type="ARBA" id="ARBA00001971"/>
    </source>
</evidence>
<gene>
    <name evidence="16" type="ORF">RI129_006033</name>
</gene>
<dbReference type="InterPro" id="IPR036396">
    <property type="entry name" value="Cyt_P450_sf"/>
</dbReference>
<evidence type="ECO:0000256" key="8">
    <source>
        <dbReference type="ARBA" id="ARBA00022848"/>
    </source>
</evidence>
<evidence type="ECO:0000256" key="13">
    <source>
        <dbReference type="PIRSR" id="PIRSR602401-1"/>
    </source>
</evidence>
<dbReference type="Proteomes" id="UP001329430">
    <property type="component" value="Chromosome 4"/>
</dbReference>
<evidence type="ECO:0000256" key="12">
    <source>
        <dbReference type="ARBA" id="ARBA00023136"/>
    </source>
</evidence>
<protein>
    <recommendedName>
        <fullName evidence="18">Cytochrome P450</fullName>
    </recommendedName>
</protein>
<keyword evidence="10 13" id="KW-0408">Iron</keyword>
<name>A0AAN7VGB0_9COLE</name>
<dbReference type="PANTHER" id="PTHR24292">
    <property type="entry name" value="CYTOCHROME P450"/>
    <property type="match status" value="1"/>
</dbReference>
<dbReference type="CDD" id="cd11056">
    <property type="entry name" value="CYP6-like"/>
    <property type="match status" value="1"/>
</dbReference>
<dbReference type="GO" id="GO:0005506">
    <property type="term" value="F:iron ion binding"/>
    <property type="evidence" value="ECO:0007669"/>
    <property type="project" value="InterPro"/>
</dbReference>
<comment type="subcellular location">
    <subcellularLocation>
        <location evidence="3">Endoplasmic reticulum membrane</location>
        <topology evidence="3">Peripheral membrane protein</topology>
    </subcellularLocation>
    <subcellularLocation>
        <location evidence="2">Microsome membrane</location>
        <topology evidence="2">Peripheral membrane protein</topology>
    </subcellularLocation>
</comment>
<comment type="caution">
    <text evidence="16">The sequence shown here is derived from an EMBL/GenBank/DDBJ whole genome shotgun (WGS) entry which is preliminary data.</text>
</comment>
<comment type="similarity">
    <text evidence="4 14">Belongs to the cytochrome P450 family.</text>
</comment>
<keyword evidence="15" id="KW-0812">Transmembrane</keyword>
<dbReference type="InterPro" id="IPR001128">
    <property type="entry name" value="Cyt_P450"/>
</dbReference>
<keyword evidence="11 14" id="KW-0503">Monooxygenase</keyword>
<dbReference type="SUPFAM" id="SSF48264">
    <property type="entry name" value="Cytochrome P450"/>
    <property type="match status" value="1"/>
</dbReference>
<dbReference type="GO" id="GO:0020037">
    <property type="term" value="F:heme binding"/>
    <property type="evidence" value="ECO:0007669"/>
    <property type="project" value="InterPro"/>
</dbReference>
<comment type="cofactor">
    <cofactor evidence="1 13">
        <name>heme</name>
        <dbReference type="ChEBI" id="CHEBI:30413"/>
    </cofactor>
</comment>
<keyword evidence="17" id="KW-1185">Reference proteome</keyword>
<evidence type="ECO:0000256" key="15">
    <source>
        <dbReference type="SAM" id="Phobius"/>
    </source>
</evidence>
<evidence type="ECO:0008006" key="18">
    <source>
        <dbReference type="Google" id="ProtNLM"/>
    </source>
</evidence>
<dbReference type="GO" id="GO:0016705">
    <property type="term" value="F:oxidoreductase activity, acting on paired donors, with incorporation or reduction of molecular oxygen"/>
    <property type="evidence" value="ECO:0007669"/>
    <property type="project" value="InterPro"/>
</dbReference>
<evidence type="ECO:0000313" key="17">
    <source>
        <dbReference type="Proteomes" id="UP001329430"/>
    </source>
</evidence>
<evidence type="ECO:0000313" key="16">
    <source>
        <dbReference type="EMBL" id="KAK5644733.1"/>
    </source>
</evidence>
<evidence type="ECO:0000256" key="6">
    <source>
        <dbReference type="ARBA" id="ARBA00022723"/>
    </source>
</evidence>
<keyword evidence="8" id="KW-0492">Microsome</keyword>
<evidence type="ECO:0000256" key="3">
    <source>
        <dbReference type="ARBA" id="ARBA00004406"/>
    </source>
</evidence>
<accession>A0AAN7VGB0</accession>
<evidence type="ECO:0000256" key="9">
    <source>
        <dbReference type="ARBA" id="ARBA00023002"/>
    </source>
</evidence>
<organism evidence="16 17">
    <name type="scientific">Pyrocoelia pectoralis</name>
    <dbReference type="NCBI Taxonomy" id="417401"/>
    <lineage>
        <taxon>Eukaryota</taxon>
        <taxon>Metazoa</taxon>
        <taxon>Ecdysozoa</taxon>
        <taxon>Arthropoda</taxon>
        <taxon>Hexapoda</taxon>
        <taxon>Insecta</taxon>
        <taxon>Pterygota</taxon>
        <taxon>Neoptera</taxon>
        <taxon>Endopterygota</taxon>
        <taxon>Coleoptera</taxon>
        <taxon>Polyphaga</taxon>
        <taxon>Elateriformia</taxon>
        <taxon>Elateroidea</taxon>
        <taxon>Lampyridae</taxon>
        <taxon>Lampyrinae</taxon>
        <taxon>Pyrocoelia</taxon>
    </lineage>
</organism>
<proteinExistence type="inferred from homology"/>
<evidence type="ECO:0000256" key="14">
    <source>
        <dbReference type="RuleBase" id="RU000461"/>
    </source>
</evidence>
<dbReference type="PROSITE" id="PS00086">
    <property type="entry name" value="CYTOCHROME_P450"/>
    <property type="match status" value="1"/>
</dbReference>
<dbReference type="PRINTS" id="PR00463">
    <property type="entry name" value="EP450I"/>
</dbReference>
<dbReference type="EMBL" id="JAVRBK010000004">
    <property type="protein sequence ID" value="KAK5644733.1"/>
    <property type="molecule type" value="Genomic_DNA"/>
</dbReference>
<evidence type="ECO:0000256" key="5">
    <source>
        <dbReference type="ARBA" id="ARBA00022617"/>
    </source>
</evidence>
<keyword evidence="6 13" id="KW-0479">Metal-binding</keyword>
<evidence type="ECO:0000256" key="10">
    <source>
        <dbReference type="ARBA" id="ARBA00023004"/>
    </source>
</evidence>
<feature type="binding site" description="axial binding residue" evidence="13">
    <location>
        <position position="462"/>
    </location>
    <ligand>
        <name>heme</name>
        <dbReference type="ChEBI" id="CHEBI:30413"/>
    </ligand>
    <ligandPart>
        <name>Fe</name>
        <dbReference type="ChEBI" id="CHEBI:18248"/>
    </ligandPart>
</feature>
<dbReference type="InterPro" id="IPR017972">
    <property type="entry name" value="Cyt_P450_CS"/>
</dbReference>
<dbReference type="PANTHER" id="PTHR24292:SF100">
    <property type="entry name" value="CYTOCHROME P450 6A16, ISOFORM B-RELATED"/>
    <property type="match status" value="1"/>
</dbReference>
<keyword evidence="5 13" id="KW-0349">Heme</keyword>
<dbReference type="AlphaFoldDB" id="A0AAN7VGB0"/>
<evidence type="ECO:0000256" key="11">
    <source>
        <dbReference type="ARBA" id="ARBA00023033"/>
    </source>
</evidence>
<keyword evidence="7" id="KW-0256">Endoplasmic reticulum</keyword>
<dbReference type="Gene3D" id="1.10.630.10">
    <property type="entry name" value="Cytochrome P450"/>
    <property type="match status" value="1"/>
</dbReference>
<keyword evidence="15" id="KW-1133">Transmembrane helix</keyword>
<dbReference type="InterPro" id="IPR050476">
    <property type="entry name" value="Insect_CytP450_Detox"/>
</dbReference>
<evidence type="ECO:0000256" key="7">
    <source>
        <dbReference type="ARBA" id="ARBA00022824"/>
    </source>
</evidence>
<evidence type="ECO:0000256" key="2">
    <source>
        <dbReference type="ARBA" id="ARBA00004174"/>
    </source>
</evidence>